<gene>
    <name evidence="1" type="ORF">B0181_11465</name>
    <name evidence="2" type="ORF">NCTC10293_01619</name>
</gene>
<dbReference type="Proteomes" id="UP000190435">
    <property type="component" value="Unassembled WGS sequence"/>
</dbReference>
<dbReference type="Pfam" id="PF06147">
    <property type="entry name" value="DUF968"/>
    <property type="match status" value="1"/>
</dbReference>
<dbReference type="EMBL" id="MUXU01000097">
    <property type="protein sequence ID" value="OOR86782.1"/>
    <property type="molecule type" value="Genomic_DNA"/>
</dbReference>
<sequence>MGVDIAHSNFYEHGKGKGVKAHDDYTIPLCRKCHYEFDTYQSLKREQAKAWFLEKLAFVNRAF</sequence>
<keyword evidence="3" id="KW-1185">Reference proteome</keyword>
<dbReference type="Proteomes" id="UP000255279">
    <property type="component" value="Unassembled WGS sequence"/>
</dbReference>
<name>A0A1S9ZTF2_9GAMM</name>
<evidence type="ECO:0000313" key="3">
    <source>
        <dbReference type="Proteomes" id="UP000190435"/>
    </source>
</evidence>
<accession>A0A1S9ZTF2</accession>
<evidence type="ECO:0000313" key="4">
    <source>
        <dbReference type="Proteomes" id="UP000255279"/>
    </source>
</evidence>
<dbReference type="STRING" id="34060.B0181_11465"/>
<dbReference type="AlphaFoldDB" id="A0A1S9ZTF2"/>
<evidence type="ECO:0000313" key="1">
    <source>
        <dbReference type="EMBL" id="OOR86782.1"/>
    </source>
</evidence>
<dbReference type="RefSeq" id="WP_078277616.1">
    <property type="nucleotide sequence ID" value="NZ_CAACXO010000052.1"/>
</dbReference>
<dbReference type="Gene3D" id="3.30.50.20">
    <property type="entry name" value="prophage-derive protein ybcO"/>
    <property type="match status" value="1"/>
</dbReference>
<evidence type="ECO:0000313" key="2">
    <source>
        <dbReference type="EMBL" id="STZ14030.1"/>
    </source>
</evidence>
<dbReference type="EMBL" id="UGQE01000004">
    <property type="protein sequence ID" value="STZ14030.1"/>
    <property type="molecule type" value="Genomic_DNA"/>
</dbReference>
<reference evidence="2 4" key="2">
    <citation type="submission" date="2018-06" db="EMBL/GenBank/DDBJ databases">
        <authorList>
            <consortium name="Pathogen Informatics"/>
            <person name="Doyle S."/>
        </authorList>
    </citation>
    <scope>NUCLEOTIDE SEQUENCE [LARGE SCALE GENOMIC DNA]</scope>
    <source>
        <strain evidence="2 4">NCTC10293</strain>
    </source>
</reference>
<reference evidence="1 3" key="1">
    <citation type="submission" date="2017-02" db="EMBL/GenBank/DDBJ databases">
        <title>Draft genome sequence of Moraxella caviae CCUG 355 type strain.</title>
        <authorList>
            <person name="Engstrom-Jakobsson H."/>
            <person name="Salva-Serra F."/>
            <person name="Thorell K."/>
            <person name="Gonzales-Siles L."/>
            <person name="Karlsson R."/>
            <person name="Boulund F."/>
            <person name="Engstrand L."/>
            <person name="Moore E."/>
        </authorList>
    </citation>
    <scope>NUCLEOTIDE SEQUENCE [LARGE SCALE GENOMIC DNA]</scope>
    <source>
        <strain evidence="1 3">CCUG 355</strain>
    </source>
</reference>
<dbReference type="OrthoDB" id="6700725at2"/>
<organism evidence="1 3">
    <name type="scientific">Moraxella caviae</name>
    <dbReference type="NCBI Taxonomy" id="34060"/>
    <lineage>
        <taxon>Bacteria</taxon>
        <taxon>Pseudomonadati</taxon>
        <taxon>Pseudomonadota</taxon>
        <taxon>Gammaproteobacteria</taxon>
        <taxon>Moraxellales</taxon>
        <taxon>Moraxellaceae</taxon>
        <taxon>Moraxella</taxon>
    </lineage>
</organism>
<dbReference type="InterPro" id="IPR010373">
    <property type="entry name" value="DUF968"/>
</dbReference>
<protein>
    <submittedName>
        <fullName evidence="1">Uncharacterized protein</fullName>
    </submittedName>
</protein>
<proteinExistence type="predicted"/>